<feature type="transmembrane region" description="Helical" evidence="1">
    <location>
        <begin position="436"/>
        <end position="460"/>
    </location>
</feature>
<feature type="transmembrane region" description="Helical" evidence="1">
    <location>
        <begin position="404"/>
        <end position="424"/>
    </location>
</feature>
<dbReference type="Proteomes" id="UP000663879">
    <property type="component" value="Unassembled WGS sequence"/>
</dbReference>
<feature type="transmembrane region" description="Helical" evidence="1">
    <location>
        <begin position="524"/>
        <end position="541"/>
    </location>
</feature>
<keyword evidence="1" id="KW-0812">Transmembrane</keyword>
<name>A0A814CXF6_9BILA</name>
<keyword evidence="1" id="KW-1133">Transmembrane helix</keyword>
<keyword evidence="3" id="KW-1185">Reference proteome</keyword>
<gene>
    <name evidence="2" type="ORF">OXX778_LOCUS13671</name>
</gene>
<dbReference type="OrthoDB" id="10231212at2759"/>
<feature type="transmembrane region" description="Helical" evidence="1">
    <location>
        <begin position="591"/>
        <end position="612"/>
    </location>
</feature>
<accession>A0A814CXF6</accession>
<feature type="transmembrane region" description="Helical" evidence="1">
    <location>
        <begin position="481"/>
        <end position="512"/>
    </location>
</feature>
<evidence type="ECO:0000256" key="1">
    <source>
        <dbReference type="SAM" id="Phobius"/>
    </source>
</evidence>
<dbReference type="AlphaFoldDB" id="A0A814CXF6"/>
<dbReference type="EMBL" id="CAJNOC010002668">
    <property type="protein sequence ID" value="CAF0945697.1"/>
    <property type="molecule type" value="Genomic_DNA"/>
</dbReference>
<protein>
    <submittedName>
        <fullName evidence="2">Uncharacterized protein</fullName>
    </submittedName>
</protein>
<sequence>MFFCNENCSSFKSFTQFHKTYVDNHFENSIEITKFKKFSDINFECLNISIFNPEVINLIPYEPLSLDKNLKVDAIKKGLGLLEKIRFQNLKSFDLNTNFFRNFQVSIDTEFYYSKFKILQNGKDSCQPNFSNSFWNFRKIQFASTLYLKSTCPRIFQFLKIDYLIFYGLSNSFVKRNILEFKSLENTSQNYKIMTLELNIFKSNLSRDLIEYNLFNNTDLIRIKGLINYVENNLFDKINSKIIHFFTEDYLSIFQDGGYWLNSFELITDTFQSDNFFEILIDNYKLSFTEENLCFFKHVQSNRAYLISFTTRYMKFTCTCTSAILFSTYLNLKNFKYKFKSHFTSTTSEFLDGINCLNSTFLKKCSEKVKKCDSKILYKTSTDYNLIYLSLKVEFYNIILSQTIILFGILSNLFSLIVLISGYWDKSLKKETSTGLYKLMIINSLINFVYFLINSFHIINRCVEINGIFCSLIYRNKISQYYMIFFVEYLGSILKFWSSLTLIAISIARLGLLSNKKYFKNYKINRFVISIIFIYSILINLDKLFTIIVNSNEFVLDFDFGDEFPDRNTYINSISRLRYGRNLQYSGPNTIIFYVLYFLNFAINDVVLYAILTCFDLGLYKTLRDKIQLKKLMGTKLSDFENLNFKVNFIIFLNTSILFGLRTFHLFINSYLFIIRLKSNVNNENLCYKYGKMCSNLDEGSEIFNLLANCYNIILFYNLNKTCKILCLNLLKNVNDPIKKRIQLMKILSKH</sequence>
<organism evidence="2 3">
    <name type="scientific">Brachionus calyciflorus</name>
    <dbReference type="NCBI Taxonomy" id="104777"/>
    <lineage>
        <taxon>Eukaryota</taxon>
        <taxon>Metazoa</taxon>
        <taxon>Spiralia</taxon>
        <taxon>Gnathifera</taxon>
        <taxon>Rotifera</taxon>
        <taxon>Eurotatoria</taxon>
        <taxon>Monogononta</taxon>
        <taxon>Pseudotrocha</taxon>
        <taxon>Ploima</taxon>
        <taxon>Brachionidae</taxon>
        <taxon>Brachionus</taxon>
    </lineage>
</organism>
<reference evidence="2" key="1">
    <citation type="submission" date="2021-02" db="EMBL/GenBank/DDBJ databases">
        <authorList>
            <person name="Nowell W R."/>
        </authorList>
    </citation>
    <scope>NUCLEOTIDE SEQUENCE</scope>
    <source>
        <strain evidence="2">Ploen Becks lab</strain>
    </source>
</reference>
<proteinExistence type="predicted"/>
<feature type="transmembrane region" description="Helical" evidence="1">
    <location>
        <begin position="647"/>
        <end position="668"/>
    </location>
</feature>
<comment type="caution">
    <text evidence="2">The sequence shown here is derived from an EMBL/GenBank/DDBJ whole genome shotgun (WGS) entry which is preliminary data.</text>
</comment>
<keyword evidence="1" id="KW-0472">Membrane</keyword>
<evidence type="ECO:0000313" key="2">
    <source>
        <dbReference type="EMBL" id="CAF0945697.1"/>
    </source>
</evidence>
<evidence type="ECO:0000313" key="3">
    <source>
        <dbReference type="Proteomes" id="UP000663879"/>
    </source>
</evidence>